<protein>
    <submittedName>
        <fullName evidence="3">Pola1 protein</fullName>
    </submittedName>
</protein>
<gene>
    <name evidence="3" type="primary">pola1</name>
    <name evidence="3" type="ORF">SNEC2469_LOCUS19786</name>
</gene>
<feature type="non-terminal residue" evidence="3">
    <location>
        <position position="524"/>
    </location>
</feature>
<dbReference type="Pfam" id="PF13475">
    <property type="entry name" value="DUF4116"/>
    <property type="match status" value="1"/>
</dbReference>
<dbReference type="AlphaFoldDB" id="A0A812WGB1"/>
<evidence type="ECO:0000313" key="3">
    <source>
        <dbReference type="EMBL" id="CAE7686747.1"/>
    </source>
</evidence>
<dbReference type="InterPro" id="IPR025197">
    <property type="entry name" value="DUF4116"/>
</dbReference>
<name>A0A812WGB1_9DINO</name>
<feature type="domain" description="DUF4116" evidence="2">
    <location>
        <begin position="466"/>
        <end position="509"/>
    </location>
</feature>
<accession>A0A812WGB1</accession>
<feature type="region of interest" description="Disordered" evidence="1">
    <location>
        <begin position="235"/>
        <end position="309"/>
    </location>
</feature>
<keyword evidence="4" id="KW-1185">Reference proteome</keyword>
<dbReference type="EMBL" id="CAJNJA010034061">
    <property type="protein sequence ID" value="CAE7686747.1"/>
    <property type="molecule type" value="Genomic_DNA"/>
</dbReference>
<evidence type="ECO:0000256" key="1">
    <source>
        <dbReference type="SAM" id="MobiDB-lite"/>
    </source>
</evidence>
<dbReference type="Proteomes" id="UP000601435">
    <property type="component" value="Unassembled WGS sequence"/>
</dbReference>
<comment type="caution">
    <text evidence="3">The sequence shown here is derived from an EMBL/GenBank/DDBJ whole genome shotgun (WGS) entry which is preliminary data.</text>
</comment>
<feature type="compositionally biased region" description="Polar residues" evidence="1">
    <location>
        <begin position="284"/>
        <end position="305"/>
    </location>
</feature>
<proteinExistence type="predicted"/>
<sequence length="524" mass="59318">STAVKQAIEHVWSVYRRRQWLEEQISAAEKAASRNDLGHLLSVEQEFHEIHHYFQQAFSSPHEYRIPETDVLLSFTEICEAVRQLKPGKAVPEASLPADIWLLQPEGVAKLSAQVFQRSHARLVVGRRICGHWDYRRVEGLKKHINGGCPARVGVAFEERRPLFATSAFCSMLAESWRRLMHQTEWQHATAAADRINSLGLDLRLRGNFFLKMTDTEMTEETRATLAQTEIDLVFGQPKNKPEKEQDQSWAEQAKDWKEDGLDSDRPSKWGKKDGGKGAWRPWNSGSGSNPKRQWEPSSKNQENRASLDPQVQAFLTTVTRAVLRHEADLTLLRADTSYVLFIDISEHSCLQRVKDAASHWQELFTAGTVSMALKTALLGGIVKDLKEKLEEAYMNLDFCEWKPRWNQSRLGLGTALPLAKLCNPAGMNLCYANSCMQALFWLRELAGPVLQLASSAQAPADLRNNRDVVLACISHDAACLAHAPEALRSERSFLLDAVQRHLRALEFAGGFREDTESRKRSER</sequence>
<reference evidence="3" key="1">
    <citation type="submission" date="2021-02" db="EMBL/GenBank/DDBJ databases">
        <authorList>
            <person name="Dougan E. K."/>
            <person name="Rhodes N."/>
            <person name="Thang M."/>
            <person name="Chan C."/>
        </authorList>
    </citation>
    <scope>NUCLEOTIDE SEQUENCE</scope>
</reference>
<feature type="compositionally biased region" description="Basic and acidic residues" evidence="1">
    <location>
        <begin position="240"/>
        <end position="276"/>
    </location>
</feature>
<organism evidence="3 4">
    <name type="scientific">Symbiodinium necroappetens</name>
    <dbReference type="NCBI Taxonomy" id="1628268"/>
    <lineage>
        <taxon>Eukaryota</taxon>
        <taxon>Sar</taxon>
        <taxon>Alveolata</taxon>
        <taxon>Dinophyceae</taxon>
        <taxon>Suessiales</taxon>
        <taxon>Symbiodiniaceae</taxon>
        <taxon>Symbiodinium</taxon>
    </lineage>
</organism>
<evidence type="ECO:0000313" key="4">
    <source>
        <dbReference type="Proteomes" id="UP000601435"/>
    </source>
</evidence>
<evidence type="ECO:0000259" key="2">
    <source>
        <dbReference type="Pfam" id="PF13475"/>
    </source>
</evidence>